<evidence type="ECO:0000259" key="6">
    <source>
        <dbReference type="Pfam" id="PF25064"/>
    </source>
</evidence>
<gene>
    <name evidence="8" type="ORF">CAUJ_LOCUS13711</name>
</gene>
<dbReference type="InterPro" id="IPR056835">
    <property type="entry name" value="ARM_TT21_5th"/>
</dbReference>
<dbReference type="Pfam" id="PF25063">
    <property type="entry name" value="ARM_TT21_C"/>
    <property type="match status" value="1"/>
</dbReference>
<dbReference type="AlphaFoldDB" id="A0A8S1HSF5"/>
<dbReference type="GO" id="GO:0030991">
    <property type="term" value="C:intraciliary transport particle A"/>
    <property type="evidence" value="ECO:0007669"/>
    <property type="project" value="TreeGrafter"/>
</dbReference>
<dbReference type="InterPro" id="IPR056836">
    <property type="entry name" value="ARM_TT21_4th"/>
</dbReference>
<feature type="domain" description="Tetratricopeptide repeat protein 21A/21B C-terminal ARM" evidence="5">
    <location>
        <begin position="467"/>
        <end position="676"/>
    </location>
</feature>
<dbReference type="EMBL" id="CAJGYM010000105">
    <property type="protein sequence ID" value="CAD6197804.1"/>
    <property type="molecule type" value="Genomic_DNA"/>
</dbReference>
<protein>
    <recommendedName>
        <fullName evidence="10">Tetratricopeptide repeat protein 21B</fullName>
    </recommendedName>
</protein>
<dbReference type="InterPro" id="IPR011990">
    <property type="entry name" value="TPR-like_helical_dom_sf"/>
</dbReference>
<dbReference type="Proteomes" id="UP000835052">
    <property type="component" value="Unassembled WGS sequence"/>
</dbReference>
<dbReference type="PANTHER" id="PTHR14699">
    <property type="entry name" value="STI2 PROTEIN-RELATED"/>
    <property type="match status" value="1"/>
</dbReference>
<organism evidence="8 9">
    <name type="scientific">Caenorhabditis auriculariae</name>
    <dbReference type="NCBI Taxonomy" id="2777116"/>
    <lineage>
        <taxon>Eukaryota</taxon>
        <taxon>Metazoa</taxon>
        <taxon>Ecdysozoa</taxon>
        <taxon>Nematoda</taxon>
        <taxon>Chromadorea</taxon>
        <taxon>Rhabditida</taxon>
        <taxon>Rhabditina</taxon>
        <taxon>Rhabditomorpha</taxon>
        <taxon>Rhabditoidea</taxon>
        <taxon>Rhabditidae</taxon>
        <taxon>Peloderinae</taxon>
        <taxon>Caenorhabditis</taxon>
    </lineage>
</organism>
<evidence type="ECO:0000313" key="8">
    <source>
        <dbReference type="EMBL" id="CAD6197804.1"/>
    </source>
</evidence>
<comment type="similarity">
    <text evidence="1">Belongs to the TTC21 family.</text>
</comment>
<dbReference type="Pfam" id="PF13181">
    <property type="entry name" value="TPR_8"/>
    <property type="match status" value="1"/>
</dbReference>
<feature type="repeat" description="TPR" evidence="4">
    <location>
        <begin position="93"/>
        <end position="126"/>
    </location>
</feature>
<sequence length="681" mass="78124">MGRTSEAEQAMSEALNEWQGKAEQEQLLISQAQILVSKGDPDGALAILQKVQPGQLSYHSARIKMAEIYIEEKKDKRMFAACYKELLQMEPTPASYAMLGDAFMSIQEPDEAISYYEQALKMQNKDALLAEKIGEAYVMSHLYAKAVNFYESTMNIYKDRKMREKLAELLLKLGSLDKCEKVLKQPLDLDPDPADLTVLPSHIQLLELLSKVHQARKQWNEASDCLDRAKRLQLRLMTKSETNTNFNVKREVARILCLMAELQTRTKDITRAVELYKQATTFHEGDIKSNLALAHIYMSQNRLQLCNQQCNIVLAIERDNDEATLMMADLLYLKNEGDQAIVHFTQLLTRNPNHYHALARVIELSWRGGDAENAEKFLMKAVEANPRATVDAGYNYCKGLHEWFTGDPNGALQAFNRARRDLTWGEKAIYNMIEICLNPDNEIIGGEVLESSEDKPEDADRAMGTKTAEKFLKELRYKPTVDSRYSLMENFILMHTGNKMNIQTALNAFLSMIGEGDTISNVGAVLGTARAYMILKQVPKAKTILKKVISHQWTLENADYLEKCWLLLADLYINQNKTDQATNVLRTVLHHNASSLKAFEFQGYLREKEQKWAEAVQHYEKAWRICQQRNPAIGYKLAYNYFKCRRLFTCIETCHKVLEQYPHYPKIKKEIMDKARALIRT</sequence>
<evidence type="ECO:0000259" key="5">
    <source>
        <dbReference type="Pfam" id="PF25063"/>
    </source>
</evidence>
<dbReference type="OrthoDB" id="10259630at2759"/>
<dbReference type="Pfam" id="PF25068">
    <property type="entry name" value="ARM_TT21_4th"/>
    <property type="match status" value="1"/>
</dbReference>
<evidence type="ECO:0000256" key="1">
    <source>
        <dbReference type="ARBA" id="ARBA00010935"/>
    </source>
</evidence>
<dbReference type="InterPro" id="IPR019734">
    <property type="entry name" value="TPR_rpt"/>
</dbReference>
<keyword evidence="2" id="KW-0677">Repeat</keyword>
<reference evidence="8" key="1">
    <citation type="submission" date="2020-10" db="EMBL/GenBank/DDBJ databases">
        <authorList>
            <person name="Kikuchi T."/>
        </authorList>
    </citation>
    <scope>NUCLEOTIDE SEQUENCE</scope>
    <source>
        <strain evidence="8">NKZ352</strain>
    </source>
</reference>
<dbReference type="InterPro" id="IPR040364">
    <property type="entry name" value="TTC21A/TTC21B"/>
</dbReference>
<dbReference type="Pfam" id="PF25064">
    <property type="entry name" value="ARM_TT21_5th"/>
    <property type="match status" value="1"/>
</dbReference>
<evidence type="ECO:0008006" key="10">
    <source>
        <dbReference type="Google" id="ProtNLM"/>
    </source>
</evidence>
<dbReference type="GO" id="GO:0035721">
    <property type="term" value="P:intraciliary retrograde transport"/>
    <property type="evidence" value="ECO:0007669"/>
    <property type="project" value="TreeGrafter"/>
</dbReference>
<dbReference type="SMART" id="SM00028">
    <property type="entry name" value="TPR"/>
    <property type="match status" value="10"/>
</dbReference>
<dbReference type="GO" id="GO:0061512">
    <property type="term" value="P:protein localization to cilium"/>
    <property type="evidence" value="ECO:0007669"/>
    <property type="project" value="TreeGrafter"/>
</dbReference>
<dbReference type="SUPFAM" id="SSF48452">
    <property type="entry name" value="TPR-like"/>
    <property type="match status" value="3"/>
</dbReference>
<evidence type="ECO:0000256" key="4">
    <source>
        <dbReference type="PROSITE-ProRule" id="PRU00339"/>
    </source>
</evidence>
<evidence type="ECO:0000256" key="2">
    <source>
        <dbReference type="ARBA" id="ARBA00022737"/>
    </source>
</evidence>
<keyword evidence="9" id="KW-1185">Reference proteome</keyword>
<dbReference type="InterPro" id="IPR056834">
    <property type="entry name" value="ARM_TT21_C"/>
</dbReference>
<accession>A0A8S1HSF5</accession>
<dbReference type="Gene3D" id="1.25.40.10">
    <property type="entry name" value="Tetratricopeptide repeat domain"/>
    <property type="match status" value="3"/>
</dbReference>
<evidence type="ECO:0000259" key="7">
    <source>
        <dbReference type="Pfam" id="PF25068"/>
    </source>
</evidence>
<dbReference type="PANTHER" id="PTHR14699:SF0">
    <property type="entry name" value="TETRATRICOPEPTIDE REPEAT PROTEIN 21 HOMOLOG"/>
    <property type="match status" value="1"/>
</dbReference>
<feature type="domain" description="Tetratricopeptide repeat protein 21A/21B fourth ARM" evidence="7">
    <location>
        <begin position="129"/>
        <end position="279"/>
    </location>
</feature>
<keyword evidence="3 4" id="KW-0802">TPR repeat</keyword>
<comment type="caution">
    <text evidence="8">The sequence shown here is derived from an EMBL/GenBank/DDBJ whole genome shotgun (WGS) entry which is preliminary data.</text>
</comment>
<dbReference type="PROSITE" id="PS50005">
    <property type="entry name" value="TPR"/>
    <property type="match status" value="1"/>
</dbReference>
<proteinExistence type="inferred from homology"/>
<evidence type="ECO:0000256" key="3">
    <source>
        <dbReference type="ARBA" id="ARBA00022803"/>
    </source>
</evidence>
<feature type="domain" description="Tetratricopeptide repeat protein 21A/21B fifth ARM repeats" evidence="6">
    <location>
        <begin position="321"/>
        <end position="437"/>
    </location>
</feature>
<dbReference type="GO" id="GO:0005929">
    <property type="term" value="C:cilium"/>
    <property type="evidence" value="ECO:0007669"/>
    <property type="project" value="GOC"/>
</dbReference>
<name>A0A8S1HSF5_9PELO</name>
<dbReference type="FunFam" id="1.25.40.10:FF:000219">
    <property type="entry name" value="Tetratricopeptide repeat domain 21B"/>
    <property type="match status" value="1"/>
</dbReference>
<evidence type="ECO:0000313" key="9">
    <source>
        <dbReference type="Proteomes" id="UP000835052"/>
    </source>
</evidence>
<dbReference type="Pfam" id="PF25058">
    <property type="entry name" value="ARM_TT21"/>
    <property type="match status" value="1"/>
</dbReference>